<dbReference type="Pfam" id="PF00493">
    <property type="entry name" value="MCM"/>
    <property type="match status" value="1"/>
</dbReference>
<evidence type="ECO:0000259" key="4">
    <source>
        <dbReference type="PROSITE" id="PS50051"/>
    </source>
</evidence>
<dbReference type="InterPro" id="IPR027417">
    <property type="entry name" value="P-loop_NTPase"/>
</dbReference>
<comment type="similarity">
    <text evidence="3">Belongs to the MCM family.</text>
</comment>
<reference evidence="5" key="1">
    <citation type="submission" date="2024-06" db="EMBL/GenBank/DDBJ databases">
        <authorList>
            <person name="Liu X."/>
            <person name="Lenzi L."/>
            <person name="Haldenby T S."/>
            <person name="Uol C."/>
        </authorList>
    </citation>
    <scope>NUCLEOTIDE SEQUENCE</scope>
</reference>
<dbReference type="EMBL" id="CAXLJL010000057">
    <property type="protein sequence ID" value="CAL5130056.1"/>
    <property type="molecule type" value="Genomic_DNA"/>
</dbReference>
<dbReference type="GO" id="GO:0005634">
    <property type="term" value="C:nucleus"/>
    <property type="evidence" value="ECO:0007669"/>
    <property type="project" value="UniProtKB-SubCell"/>
</dbReference>
<keyword evidence="1 3" id="KW-0547">Nucleotide-binding</keyword>
<dbReference type="GO" id="GO:0005524">
    <property type="term" value="F:ATP binding"/>
    <property type="evidence" value="ECO:0007669"/>
    <property type="project" value="UniProtKB-KW"/>
</dbReference>
<dbReference type="InterPro" id="IPR012340">
    <property type="entry name" value="NA-bd_OB-fold"/>
</dbReference>
<name>A0AAV2T013_CALDB</name>
<keyword evidence="2 3" id="KW-0067">ATP-binding</keyword>
<dbReference type="InterPro" id="IPR003593">
    <property type="entry name" value="AAA+_ATPase"/>
</dbReference>
<sequence length="365" mass="39582">MPKSICVCLEDDLLESVKPGDDVVINGVVTRRWCSPREGSPCGILLCIRANYIENLSELKTGLTSTRISGERVAEFESFWSKKITFAEKMEARNQLVRSICPDVCGMYLIKLSLALMLAGAPDWECSSKNQSDPTELRPRTRGSSHILLLGDPGTAKSVLLRAATNLSHRAVLTTATGTTAAGLTAAAVRDANGWSLDAGALVLADGGLCAIDEFTALLGAHRSAVHEAMEQQTISLAKAGLMARLNCRCSILAAANPPPDGVTEGDLEGFGLSTPLLSRFDLIWRLIDPVDSAKWDQQIANFVLKLDRHQGQSEKHNIVLLITTSGGVVVHWKFKRVLRLDPTRIQTPVVRRRSQSTSTLLCLA</sequence>
<evidence type="ECO:0000256" key="1">
    <source>
        <dbReference type="ARBA" id="ARBA00022741"/>
    </source>
</evidence>
<dbReference type="PANTHER" id="PTHR11630">
    <property type="entry name" value="DNA REPLICATION LICENSING FACTOR MCM FAMILY MEMBER"/>
    <property type="match status" value="1"/>
</dbReference>
<dbReference type="Gene3D" id="2.40.50.140">
    <property type="entry name" value="Nucleic acid-binding proteins"/>
    <property type="match status" value="1"/>
</dbReference>
<evidence type="ECO:0000256" key="2">
    <source>
        <dbReference type="ARBA" id="ARBA00022840"/>
    </source>
</evidence>
<dbReference type="SUPFAM" id="SSF50249">
    <property type="entry name" value="Nucleic acid-binding proteins"/>
    <property type="match status" value="1"/>
</dbReference>
<dbReference type="PANTHER" id="PTHR11630:SF48">
    <property type="entry name" value="DNA HELICASE MCM9"/>
    <property type="match status" value="1"/>
</dbReference>
<dbReference type="GO" id="GO:0042555">
    <property type="term" value="C:MCM complex"/>
    <property type="evidence" value="ECO:0007669"/>
    <property type="project" value="TreeGrafter"/>
</dbReference>
<proteinExistence type="inferred from homology"/>
<dbReference type="SMART" id="SM00350">
    <property type="entry name" value="MCM"/>
    <property type="match status" value="1"/>
</dbReference>
<dbReference type="GO" id="GO:0003697">
    <property type="term" value="F:single-stranded DNA binding"/>
    <property type="evidence" value="ECO:0007669"/>
    <property type="project" value="TreeGrafter"/>
</dbReference>
<dbReference type="GO" id="GO:0000724">
    <property type="term" value="P:double-strand break repair via homologous recombination"/>
    <property type="evidence" value="ECO:0007669"/>
    <property type="project" value="TreeGrafter"/>
</dbReference>
<dbReference type="SUPFAM" id="SSF52540">
    <property type="entry name" value="P-loop containing nucleoside triphosphate hydrolases"/>
    <property type="match status" value="1"/>
</dbReference>
<dbReference type="PROSITE" id="PS50051">
    <property type="entry name" value="MCM_2"/>
    <property type="match status" value="1"/>
</dbReference>
<gene>
    <name evidence="5" type="ORF">CDAUBV1_LOCUS1498</name>
</gene>
<dbReference type="AlphaFoldDB" id="A0AAV2T013"/>
<dbReference type="GO" id="GO:0017116">
    <property type="term" value="F:single-stranded DNA helicase activity"/>
    <property type="evidence" value="ECO:0007669"/>
    <property type="project" value="TreeGrafter"/>
</dbReference>
<dbReference type="InterPro" id="IPR031327">
    <property type="entry name" value="MCM"/>
</dbReference>
<keyword evidence="3" id="KW-0238">DNA-binding</keyword>
<evidence type="ECO:0000256" key="3">
    <source>
        <dbReference type="RuleBase" id="RU004070"/>
    </source>
</evidence>
<evidence type="ECO:0000313" key="6">
    <source>
        <dbReference type="Proteomes" id="UP001497525"/>
    </source>
</evidence>
<organism evidence="5 6">
    <name type="scientific">Calicophoron daubneyi</name>
    <name type="common">Rumen fluke</name>
    <name type="synonym">Paramphistomum daubneyi</name>
    <dbReference type="NCBI Taxonomy" id="300641"/>
    <lineage>
        <taxon>Eukaryota</taxon>
        <taxon>Metazoa</taxon>
        <taxon>Spiralia</taxon>
        <taxon>Lophotrochozoa</taxon>
        <taxon>Platyhelminthes</taxon>
        <taxon>Trematoda</taxon>
        <taxon>Digenea</taxon>
        <taxon>Plagiorchiida</taxon>
        <taxon>Pronocephalata</taxon>
        <taxon>Paramphistomoidea</taxon>
        <taxon>Paramphistomidae</taxon>
        <taxon>Calicophoron</taxon>
    </lineage>
</organism>
<dbReference type="SMART" id="SM00382">
    <property type="entry name" value="AAA"/>
    <property type="match status" value="1"/>
</dbReference>
<dbReference type="GO" id="GO:0016787">
    <property type="term" value="F:hydrolase activity"/>
    <property type="evidence" value="ECO:0007669"/>
    <property type="project" value="UniProtKB-KW"/>
</dbReference>
<dbReference type="InterPro" id="IPR001208">
    <property type="entry name" value="MCM_dom"/>
</dbReference>
<comment type="caution">
    <text evidence="5">The sequence shown here is derived from an EMBL/GenBank/DDBJ whole genome shotgun (WGS) entry which is preliminary data.</text>
</comment>
<feature type="domain" description="MCM C-terminal AAA(+) ATPase" evidence="4">
    <location>
        <begin position="92"/>
        <end position="304"/>
    </location>
</feature>
<evidence type="ECO:0000313" key="5">
    <source>
        <dbReference type="EMBL" id="CAL5130056.1"/>
    </source>
</evidence>
<accession>A0AAV2T013</accession>
<dbReference type="Proteomes" id="UP001497525">
    <property type="component" value="Unassembled WGS sequence"/>
</dbReference>
<dbReference type="PRINTS" id="PR01657">
    <property type="entry name" value="MCMFAMILY"/>
</dbReference>
<dbReference type="Gene3D" id="3.40.50.300">
    <property type="entry name" value="P-loop containing nucleotide triphosphate hydrolases"/>
    <property type="match status" value="1"/>
</dbReference>
<protein>
    <recommendedName>
        <fullName evidence="4">MCM C-terminal AAA(+) ATPase domain-containing protein</fullName>
    </recommendedName>
</protein>